<proteinExistence type="predicted"/>
<protein>
    <recommendedName>
        <fullName evidence="3">SHOCT domain-containing protein</fullName>
    </recommendedName>
</protein>
<dbReference type="AlphaFoldDB" id="V4GSD8"/>
<keyword evidence="2" id="KW-0812">Transmembrane</keyword>
<keyword evidence="5" id="KW-1185">Reference proteome</keyword>
<evidence type="ECO:0000259" key="3">
    <source>
        <dbReference type="Pfam" id="PF09851"/>
    </source>
</evidence>
<feature type="region of interest" description="Disordered" evidence="1">
    <location>
        <begin position="138"/>
        <end position="177"/>
    </location>
</feature>
<dbReference type="InterPro" id="IPR018649">
    <property type="entry name" value="SHOCT"/>
</dbReference>
<dbReference type="STRING" id="1324957.K933_11126"/>
<dbReference type="RefSeq" id="WP_023394805.1">
    <property type="nucleotide sequence ID" value="NZ_ASGZ01000036.1"/>
</dbReference>
<feature type="domain" description="SHOCT" evidence="3">
    <location>
        <begin position="103"/>
        <end position="130"/>
    </location>
</feature>
<gene>
    <name evidence="4" type="ORF">K933_11126</name>
</gene>
<dbReference type="eggNOG" id="arCOG03911">
    <property type="taxonomic scope" value="Archaea"/>
</dbReference>
<feature type="region of interest" description="Disordered" evidence="1">
    <location>
        <begin position="79"/>
        <end position="104"/>
    </location>
</feature>
<evidence type="ECO:0000313" key="4">
    <source>
        <dbReference type="EMBL" id="ESP88006.1"/>
    </source>
</evidence>
<feature type="region of interest" description="Disordered" evidence="1">
    <location>
        <begin position="1"/>
        <end position="26"/>
    </location>
</feature>
<feature type="compositionally biased region" description="Basic and acidic residues" evidence="1">
    <location>
        <begin position="79"/>
        <end position="96"/>
    </location>
</feature>
<comment type="caution">
    <text evidence="4">The sequence shown here is derived from an EMBL/GenBank/DDBJ whole genome shotgun (WGS) entry which is preliminary data.</text>
</comment>
<sequence length="177" mass="19738">MDATSPGDDAPTYAADGGDEDEEETPLQQVVAGGVTALVLLVAFALMFAGVEFFWVAFVVGFAGLLPLAVGLTRWYESRRDREPTRRGERADRGTDDGDATDEALATLRGRYARGELDEAEFETRLDALLRTESLGDARADAERRAAERERSRERERATERERDPERESEPERERDG</sequence>
<feature type="transmembrane region" description="Helical" evidence="2">
    <location>
        <begin position="55"/>
        <end position="76"/>
    </location>
</feature>
<dbReference type="Pfam" id="PF09851">
    <property type="entry name" value="SHOCT"/>
    <property type="match status" value="1"/>
</dbReference>
<dbReference type="PATRIC" id="fig|1324957.4.peg.2260"/>
<reference evidence="4 5" key="1">
    <citation type="journal article" date="2013" name="Genome Announc.">
        <title>Draft Genome Sequence of 'Candidatus Halobonum tyrrellensis' Strain G22, Isolated from the Hypersaline Waters of Lake Tyrrell, Australia.</title>
        <authorList>
            <person name="Ugalde J.A."/>
            <person name="Narasingarao P."/>
            <person name="Kuo S."/>
            <person name="Podell S."/>
            <person name="Allen E.E."/>
        </authorList>
    </citation>
    <scope>NUCLEOTIDE SEQUENCE [LARGE SCALE GENOMIC DNA]</scope>
    <source>
        <strain evidence="4 5">G22</strain>
    </source>
</reference>
<keyword evidence="2" id="KW-0472">Membrane</keyword>
<evidence type="ECO:0000256" key="2">
    <source>
        <dbReference type="SAM" id="Phobius"/>
    </source>
</evidence>
<dbReference type="EMBL" id="ASGZ01000036">
    <property type="protein sequence ID" value="ESP88006.1"/>
    <property type="molecule type" value="Genomic_DNA"/>
</dbReference>
<accession>V4GSD8</accession>
<name>V4GSD8_9EURY</name>
<evidence type="ECO:0000313" key="5">
    <source>
        <dbReference type="Proteomes" id="UP000017840"/>
    </source>
</evidence>
<dbReference type="Proteomes" id="UP000017840">
    <property type="component" value="Unassembled WGS sequence"/>
</dbReference>
<keyword evidence="2" id="KW-1133">Transmembrane helix</keyword>
<evidence type="ECO:0000256" key="1">
    <source>
        <dbReference type="SAM" id="MobiDB-lite"/>
    </source>
</evidence>
<feature type="transmembrane region" description="Helical" evidence="2">
    <location>
        <begin position="30"/>
        <end position="49"/>
    </location>
</feature>
<organism evidence="4 5">
    <name type="scientific">Candidatus Halobonum tyrrellensis G22</name>
    <dbReference type="NCBI Taxonomy" id="1324957"/>
    <lineage>
        <taxon>Archaea</taxon>
        <taxon>Methanobacteriati</taxon>
        <taxon>Methanobacteriota</taxon>
        <taxon>Stenosarchaea group</taxon>
        <taxon>Halobacteria</taxon>
        <taxon>Halobacteriales</taxon>
        <taxon>Haloferacaceae</taxon>
        <taxon>Candidatus Halobonum</taxon>
    </lineage>
</organism>